<keyword evidence="6" id="KW-0540">Nuclease</keyword>
<dbReference type="Proteomes" id="UP000694402">
    <property type="component" value="Unassembled WGS sequence"/>
</dbReference>
<keyword evidence="7" id="KW-0479">Metal-binding</keyword>
<feature type="domain" description="2',5'-phosphodiesterase 12-like N-terminal" evidence="16">
    <location>
        <begin position="146"/>
        <end position="246"/>
    </location>
</feature>
<dbReference type="GO" id="GO:0006397">
    <property type="term" value="P:mRNA processing"/>
    <property type="evidence" value="ECO:0007669"/>
    <property type="project" value="UniProtKB-KW"/>
</dbReference>
<evidence type="ECO:0000259" key="16">
    <source>
        <dbReference type="Pfam" id="PF21171"/>
    </source>
</evidence>
<gene>
    <name evidence="17" type="primary">PDE12</name>
</gene>
<evidence type="ECO:0000256" key="10">
    <source>
        <dbReference type="ARBA" id="ARBA00022842"/>
    </source>
</evidence>
<keyword evidence="5" id="KW-0507">mRNA processing</keyword>
<dbReference type="AlphaFoldDB" id="A0A8C8CQP9"/>
<dbReference type="GO" id="GO:0000288">
    <property type="term" value="P:nuclear-transcribed mRNA catabolic process, deadenylation-dependent decay"/>
    <property type="evidence" value="ECO:0007669"/>
    <property type="project" value="TreeGrafter"/>
</dbReference>
<evidence type="ECO:0000256" key="2">
    <source>
        <dbReference type="ARBA" id="ARBA00004305"/>
    </source>
</evidence>
<evidence type="ECO:0000313" key="18">
    <source>
        <dbReference type="Proteomes" id="UP000694402"/>
    </source>
</evidence>
<name>A0A8C8CQP9_ONCTS</name>
<keyword evidence="9" id="KW-0269">Exonuclease</keyword>
<dbReference type="InterPro" id="IPR050410">
    <property type="entry name" value="CCR4/nocturin_mRNA_transcr"/>
</dbReference>
<dbReference type="GO" id="GO:0005759">
    <property type="term" value="C:mitochondrial matrix"/>
    <property type="evidence" value="ECO:0007669"/>
    <property type="project" value="UniProtKB-SubCell"/>
</dbReference>
<dbReference type="InterPro" id="IPR036691">
    <property type="entry name" value="Endo/exonu/phosph_ase_sf"/>
</dbReference>
<evidence type="ECO:0000256" key="12">
    <source>
        <dbReference type="ARBA" id="ARBA00023128"/>
    </source>
</evidence>
<evidence type="ECO:0000256" key="7">
    <source>
        <dbReference type="ARBA" id="ARBA00022723"/>
    </source>
</evidence>
<evidence type="ECO:0000313" key="17">
    <source>
        <dbReference type="Ensembl" id="ENSOTSP00005015811.2"/>
    </source>
</evidence>
<accession>A0A8C8CQP9</accession>
<dbReference type="PANTHER" id="PTHR12121:SF37">
    <property type="entry name" value="2',5'-PHOSPHODIESTERASE 12"/>
    <property type="match status" value="1"/>
</dbReference>
<keyword evidence="11" id="KW-0809">Transit peptide</keyword>
<reference evidence="17" key="2">
    <citation type="submission" date="2025-09" db="UniProtKB">
        <authorList>
            <consortium name="Ensembl"/>
        </authorList>
    </citation>
    <scope>IDENTIFICATION</scope>
</reference>
<evidence type="ECO:0000256" key="13">
    <source>
        <dbReference type="ARBA" id="ARBA00072755"/>
    </source>
</evidence>
<keyword evidence="8" id="KW-0378">Hydrolase</keyword>
<dbReference type="SUPFAM" id="SSF56219">
    <property type="entry name" value="DNase I-like"/>
    <property type="match status" value="1"/>
</dbReference>
<evidence type="ECO:0000256" key="6">
    <source>
        <dbReference type="ARBA" id="ARBA00022722"/>
    </source>
</evidence>
<dbReference type="GO" id="GO:0004535">
    <property type="term" value="F:poly(A)-specific ribonuclease activity"/>
    <property type="evidence" value="ECO:0007669"/>
    <property type="project" value="UniProtKB-ARBA"/>
</dbReference>
<dbReference type="PANTHER" id="PTHR12121">
    <property type="entry name" value="CARBON CATABOLITE REPRESSOR PROTEIN 4"/>
    <property type="match status" value="1"/>
</dbReference>
<dbReference type="Pfam" id="PF03372">
    <property type="entry name" value="Exo_endo_phos"/>
    <property type="match status" value="1"/>
</dbReference>
<dbReference type="Ensembl" id="ENSOTST00005017232.2">
    <property type="protein sequence ID" value="ENSOTSP00005015811.2"/>
    <property type="gene ID" value="ENSOTSG00005007880.2"/>
</dbReference>
<evidence type="ECO:0000256" key="8">
    <source>
        <dbReference type="ARBA" id="ARBA00022801"/>
    </source>
</evidence>
<dbReference type="FunFam" id="3.60.10.10:FF:000018">
    <property type="entry name" value="2',5'-phosphodiesterase 12"/>
    <property type="match status" value="1"/>
</dbReference>
<proteinExistence type="inferred from homology"/>
<keyword evidence="10" id="KW-0460">Magnesium</keyword>
<keyword evidence="4" id="KW-0597">Phosphoprotein</keyword>
<evidence type="ECO:0000256" key="9">
    <source>
        <dbReference type="ARBA" id="ARBA00022839"/>
    </source>
</evidence>
<organism evidence="17 18">
    <name type="scientific">Oncorhynchus tshawytscha</name>
    <name type="common">Chinook salmon</name>
    <name type="synonym">Salmo tshawytscha</name>
    <dbReference type="NCBI Taxonomy" id="74940"/>
    <lineage>
        <taxon>Eukaryota</taxon>
        <taxon>Metazoa</taxon>
        <taxon>Chordata</taxon>
        <taxon>Craniata</taxon>
        <taxon>Vertebrata</taxon>
        <taxon>Euteleostomi</taxon>
        <taxon>Actinopterygii</taxon>
        <taxon>Neopterygii</taxon>
        <taxon>Teleostei</taxon>
        <taxon>Protacanthopterygii</taxon>
        <taxon>Salmoniformes</taxon>
        <taxon>Salmonidae</taxon>
        <taxon>Salmoninae</taxon>
        <taxon>Oncorhynchus</taxon>
    </lineage>
</organism>
<comment type="cofactor">
    <cofactor evidence="1">
        <name>Mg(2+)</name>
        <dbReference type="ChEBI" id="CHEBI:18420"/>
    </cofactor>
</comment>
<dbReference type="GO" id="GO:0046872">
    <property type="term" value="F:metal ion binding"/>
    <property type="evidence" value="ECO:0007669"/>
    <property type="project" value="UniProtKB-KW"/>
</dbReference>
<evidence type="ECO:0000256" key="11">
    <source>
        <dbReference type="ARBA" id="ARBA00022946"/>
    </source>
</evidence>
<evidence type="ECO:0000256" key="1">
    <source>
        <dbReference type="ARBA" id="ARBA00001946"/>
    </source>
</evidence>
<keyword evidence="12" id="KW-0496">Mitochondrion</keyword>
<dbReference type="GeneTree" id="ENSGT00940000157205"/>
<dbReference type="Pfam" id="PF21171">
    <property type="entry name" value="PDE12-like_N"/>
    <property type="match status" value="1"/>
</dbReference>
<dbReference type="InterPro" id="IPR005135">
    <property type="entry name" value="Endo/exonuclease/phosphatase"/>
</dbReference>
<comment type="subcellular location">
    <subcellularLocation>
        <location evidence="2">Mitochondrion matrix</location>
    </subcellularLocation>
</comment>
<evidence type="ECO:0000259" key="15">
    <source>
        <dbReference type="Pfam" id="PF03372"/>
    </source>
</evidence>
<protein>
    <recommendedName>
        <fullName evidence="13">2',5'-phosphodiesterase 12</fullName>
    </recommendedName>
    <alternativeName>
        <fullName evidence="14">Mitochondrial deadenylase</fullName>
    </alternativeName>
</protein>
<reference evidence="17" key="1">
    <citation type="submission" date="2025-08" db="UniProtKB">
        <authorList>
            <consortium name="Ensembl"/>
        </authorList>
    </citation>
    <scope>IDENTIFICATION</scope>
</reference>
<evidence type="ECO:0000256" key="14">
    <source>
        <dbReference type="ARBA" id="ARBA00083541"/>
    </source>
</evidence>
<evidence type="ECO:0000256" key="5">
    <source>
        <dbReference type="ARBA" id="ARBA00022664"/>
    </source>
</evidence>
<keyword evidence="18" id="KW-1185">Reference proteome</keyword>
<evidence type="ECO:0000256" key="3">
    <source>
        <dbReference type="ARBA" id="ARBA00010774"/>
    </source>
</evidence>
<feature type="domain" description="Endonuclease/exonuclease/phosphatase" evidence="15">
    <location>
        <begin position="274"/>
        <end position="558"/>
    </location>
</feature>
<dbReference type="Gene3D" id="3.60.10.10">
    <property type="entry name" value="Endonuclease/exonuclease/phosphatase"/>
    <property type="match status" value="1"/>
</dbReference>
<comment type="similarity">
    <text evidence="3">Belongs to the CCR4/nocturin family.</text>
</comment>
<evidence type="ECO:0000256" key="4">
    <source>
        <dbReference type="ARBA" id="ARBA00022553"/>
    </source>
</evidence>
<sequence>MLNYLTTASRLFLRNTVPISSRGNYNIICRFYRRMDRAVVRCVPWESKLTISFVLDGSNKHMLRDQTEELGKALARIANSIIKGQGKAKKYKKNKGAPTDAQEPAAAVRLYYDGDFVAEDALNSDAWQDGAVLHVGDRKYTVERNPPTFTTAELPASLLAGFPVCPKLKVEFGDLKDCRFKWFKESKSGAGDEEHRGENSWTEAGSERVFIPSNMDIGSKLKLTCTPGDGKRCGMDNELVTTGTVEAGPGSCTFDNRHMYTNKVTDGMTVRVVSYNILADVYAQTDLSKTVLYPYCTPYALELDYRQSLIKKELSGYNADVICLQEVDKSVFADSLSPALDAFGFEGVFRIKEKQHEGLATYYRRSKFKLLSQHDIMLSEALTSDPIHKELSDRVNSNPALKEKVMQRSTTLQVSVLHCLNDPSKKICVANTHLYWHPKGGNVRLVQMAVALKQLQQVITQSYPDASLLFCGDFNSTPSSGVFQLVSQGVLHSTHPDWSSNGPDELCPMEVSNPFQLSSACGEPAYTNYVGGFHGCLDYIFMDPRVLQGPYSVSLYQGPYSVSLPGPLQCVSKPCLSLPGPLQCVSLPGPLQCVSVPGPLQCVSLPGPLQCVSKPCLSVSTRAPTVCL</sequence>
<dbReference type="InterPro" id="IPR048821">
    <property type="entry name" value="PDE12-like_N"/>
</dbReference>